<organism evidence="3 4">
    <name type="scientific">Georgenia muralis</name>
    <dbReference type="NCBI Taxonomy" id="154117"/>
    <lineage>
        <taxon>Bacteria</taxon>
        <taxon>Bacillati</taxon>
        <taxon>Actinomycetota</taxon>
        <taxon>Actinomycetes</taxon>
        <taxon>Micrococcales</taxon>
        <taxon>Bogoriellaceae</taxon>
        <taxon>Georgenia</taxon>
    </lineage>
</organism>
<dbReference type="EMBL" id="RKRA01000001">
    <property type="protein sequence ID" value="RPF27369.1"/>
    <property type="molecule type" value="Genomic_DNA"/>
</dbReference>
<dbReference type="GO" id="GO:0016787">
    <property type="term" value="F:hydrolase activity"/>
    <property type="evidence" value="ECO:0007669"/>
    <property type="project" value="UniProtKB-KW"/>
</dbReference>
<keyword evidence="3" id="KW-0378">Hydrolase</keyword>
<accession>A0A3N4Z290</accession>
<feature type="region of interest" description="Disordered" evidence="1">
    <location>
        <begin position="24"/>
        <end position="53"/>
    </location>
</feature>
<feature type="domain" description="Serine aminopeptidase S33" evidence="2">
    <location>
        <begin position="117"/>
        <end position="341"/>
    </location>
</feature>
<sequence>MVKDPPDDDVVPPRSERVRQAVAARLRTGGTGTTSTPEGTGATEGAASQAEPVPEQAVVFPPPPPADRWVEDVLGAGFEARTLPLHDDDEGEVVATLVRHVPVSDPEALTGTPSTPTFTVLYVHGWNDYFYHREQAREWSALGGAFYALDLRKYGRSLRSHQTRGYIENLSTYDEDIHAALEVLRAEHGVGTDLVLVGHSTGGLTTALWAHRHPGALRALVLNSPWLELQGTSLLRTLSTPLVGSLARLQPRSVLPTADPGFYQRALMGWTEADGPVPEGSEDDPFVTGWNPEPSWRTSPAAPIRAGWLAAILAGHAQVAAELEISCPVLVMTSGRSFVSPRWSQQMRETDTVLDVEQIRRRALQLGPLVTVARFDGAIHDVTLSASAVRRRVYAELRRWARAYVLR</sequence>
<dbReference type="OrthoDB" id="9801217at2"/>
<dbReference type="InterPro" id="IPR022742">
    <property type="entry name" value="Hydrolase_4"/>
</dbReference>
<evidence type="ECO:0000313" key="3">
    <source>
        <dbReference type="EMBL" id="RPF27369.1"/>
    </source>
</evidence>
<keyword evidence="4" id="KW-1185">Reference proteome</keyword>
<dbReference type="PANTHER" id="PTHR11614">
    <property type="entry name" value="PHOSPHOLIPASE-RELATED"/>
    <property type="match status" value="1"/>
</dbReference>
<dbReference type="Gene3D" id="3.40.50.1820">
    <property type="entry name" value="alpha/beta hydrolase"/>
    <property type="match status" value="1"/>
</dbReference>
<dbReference type="InterPro" id="IPR029058">
    <property type="entry name" value="AB_hydrolase_fold"/>
</dbReference>
<comment type="caution">
    <text evidence="3">The sequence shown here is derived from an EMBL/GenBank/DDBJ whole genome shotgun (WGS) entry which is preliminary data.</text>
</comment>
<dbReference type="Proteomes" id="UP000280726">
    <property type="component" value="Unassembled WGS sequence"/>
</dbReference>
<gene>
    <name evidence="3" type="ORF">EDD32_1849</name>
</gene>
<evidence type="ECO:0000313" key="4">
    <source>
        <dbReference type="Proteomes" id="UP000280726"/>
    </source>
</evidence>
<proteinExistence type="predicted"/>
<evidence type="ECO:0000259" key="2">
    <source>
        <dbReference type="Pfam" id="PF12146"/>
    </source>
</evidence>
<protein>
    <submittedName>
        <fullName evidence="3">Alpha-beta hydrolase superfamily lysophospholipase</fullName>
    </submittedName>
</protein>
<dbReference type="InterPro" id="IPR051044">
    <property type="entry name" value="MAG_DAG_Lipase"/>
</dbReference>
<dbReference type="SUPFAM" id="SSF53474">
    <property type="entry name" value="alpha/beta-Hydrolases"/>
    <property type="match status" value="1"/>
</dbReference>
<feature type="compositionally biased region" description="Low complexity" evidence="1">
    <location>
        <begin position="33"/>
        <end position="53"/>
    </location>
</feature>
<name>A0A3N4Z290_9MICO</name>
<dbReference type="AlphaFoldDB" id="A0A3N4Z290"/>
<dbReference type="RefSeq" id="WP_123916877.1">
    <property type="nucleotide sequence ID" value="NZ_RKRA01000001.1"/>
</dbReference>
<dbReference type="Pfam" id="PF12146">
    <property type="entry name" value="Hydrolase_4"/>
    <property type="match status" value="1"/>
</dbReference>
<reference evidence="3 4" key="1">
    <citation type="submission" date="2018-11" db="EMBL/GenBank/DDBJ databases">
        <title>Sequencing the genomes of 1000 actinobacteria strains.</title>
        <authorList>
            <person name="Klenk H.-P."/>
        </authorList>
    </citation>
    <scope>NUCLEOTIDE SEQUENCE [LARGE SCALE GENOMIC DNA]</scope>
    <source>
        <strain evidence="3 4">DSM 14418</strain>
    </source>
</reference>
<evidence type="ECO:0000256" key="1">
    <source>
        <dbReference type="SAM" id="MobiDB-lite"/>
    </source>
</evidence>